<dbReference type="EMBL" id="UGPW01000001">
    <property type="protein sequence ID" value="STY87088.1"/>
    <property type="molecule type" value="Genomic_DNA"/>
</dbReference>
<accession>A0A378PKX1</accession>
<evidence type="ECO:0000313" key="2">
    <source>
        <dbReference type="EMBL" id="STY87088.1"/>
    </source>
</evidence>
<reference evidence="2 4" key="2">
    <citation type="submission" date="2018-06" db="EMBL/GenBank/DDBJ databases">
        <authorList>
            <consortium name="Pathogen Informatics"/>
            <person name="Doyle S."/>
        </authorList>
    </citation>
    <scope>NUCLEOTIDE SEQUENCE [LARGE SCALE GENOMIC DNA]</scope>
    <source>
        <strain evidence="2 4">NCTC11227</strain>
    </source>
</reference>
<evidence type="ECO:0000313" key="3">
    <source>
        <dbReference type="Proteomes" id="UP000076765"/>
    </source>
</evidence>
<organism evidence="2 4">
    <name type="scientific">Moraxella ovis</name>
    <dbReference type="NCBI Taxonomy" id="29433"/>
    <lineage>
        <taxon>Bacteria</taxon>
        <taxon>Pseudomonadati</taxon>
        <taxon>Pseudomonadota</taxon>
        <taxon>Gammaproteobacteria</taxon>
        <taxon>Moraxellales</taxon>
        <taxon>Moraxellaceae</taxon>
        <taxon>Moraxella</taxon>
    </lineage>
</organism>
<evidence type="ECO:0000313" key="4">
    <source>
        <dbReference type="Proteomes" id="UP000255102"/>
    </source>
</evidence>
<proteinExistence type="predicted"/>
<evidence type="ECO:0000313" key="1">
    <source>
        <dbReference type="EMBL" id="ANB91470.1"/>
    </source>
</evidence>
<sequence>MTTLTQAINALDTLREFLLANETSDNKQEAVKEVSELFKQKPKIRIRSATTTEVNKATGKTFYWKPLRDYCRANSLDIDQVEINGLDVNDYPHEAWLHVYDINLDTLFLT</sequence>
<dbReference type="Proteomes" id="UP000076765">
    <property type="component" value="Chromosome"/>
</dbReference>
<dbReference type="RefSeq" id="WP_063514048.1">
    <property type="nucleotide sequence ID" value="NZ_CP011158.1"/>
</dbReference>
<reference evidence="1 3" key="1">
    <citation type="submission" date="2015-04" db="EMBL/GenBank/DDBJ databases">
        <authorList>
            <person name="Calcutt M.J."/>
            <person name="Foecking M.F."/>
        </authorList>
    </citation>
    <scope>NUCLEOTIDE SEQUENCE [LARGE SCALE GENOMIC DNA]</scope>
    <source>
        <strain evidence="1 3">199/55</strain>
    </source>
</reference>
<keyword evidence="3" id="KW-1185">Reference proteome</keyword>
<name>A0A378PKX1_9GAMM</name>
<protein>
    <submittedName>
        <fullName evidence="2">Uncharacterized protein</fullName>
    </submittedName>
</protein>
<gene>
    <name evidence="1" type="ORF">MOVS_05175</name>
    <name evidence="2" type="ORF">NCTC11227_01087</name>
</gene>
<dbReference type="Proteomes" id="UP000255102">
    <property type="component" value="Unassembled WGS sequence"/>
</dbReference>
<dbReference type="AlphaFoldDB" id="A0A378PKX1"/>
<dbReference type="KEGG" id="moi:MOVS_05175"/>
<dbReference type="STRING" id="29433.MOVS_05175"/>
<dbReference type="EMBL" id="CP011158">
    <property type="protein sequence ID" value="ANB91470.1"/>
    <property type="molecule type" value="Genomic_DNA"/>
</dbReference>